<name>A0A9W9FWH7_9EURO</name>
<feature type="domain" description="Beta-ketoacyl synthase-like N-terminal" evidence="1">
    <location>
        <begin position="15"/>
        <end position="66"/>
    </location>
</feature>
<dbReference type="GO" id="GO:0016746">
    <property type="term" value="F:acyltransferase activity"/>
    <property type="evidence" value="ECO:0007669"/>
    <property type="project" value="InterPro"/>
</dbReference>
<dbReference type="EMBL" id="JAPQKH010000003">
    <property type="protein sequence ID" value="KAJ5107704.1"/>
    <property type="molecule type" value="Genomic_DNA"/>
</dbReference>
<evidence type="ECO:0000313" key="3">
    <source>
        <dbReference type="Proteomes" id="UP001149165"/>
    </source>
</evidence>
<dbReference type="OrthoDB" id="329835at2759"/>
<dbReference type="AlphaFoldDB" id="A0A9W9FWH7"/>
<reference evidence="2" key="2">
    <citation type="journal article" date="2023" name="IMA Fungus">
        <title>Comparative genomic study of the Penicillium genus elucidates a diverse pangenome and 15 lateral gene transfer events.</title>
        <authorList>
            <person name="Petersen C."/>
            <person name="Sorensen T."/>
            <person name="Nielsen M.R."/>
            <person name="Sondergaard T.E."/>
            <person name="Sorensen J.L."/>
            <person name="Fitzpatrick D.A."/>
            <person name="Frisvad J.C."/>
            <person name="Nielsen K.L."/>
        </authorList>
    </citation>
    <scope>NUCLEOTIDE SEQUENCE</scope>
    <source>
        <strain evidence="2">IBT 30069</strain>
    </source>
</reference>
<proteinExistence type="predicted"/>
<dbReference type="Pfam" id="PF00109">
    <property type="entry name" value="ketoacyl-synt"/>
    <property type="match status" value="1"/>
</dbReference>
<dbReference type="InterPro" id="IPR016039">
    <property type="entry name" value="Thiolase-like"/>
</dbReference>
<evidence type="ECO:0000313" key="2">
    <source>
        <dbReference type="EMBL" id="KAJ5107704.1"/>
    </source>
</evidence>
<comment type="caution">
    <text evidence="2">The sequence shown here is derived from an EMBL/GenBank/DDBJ whole genome shotgun (WGS) entry which is preliminary data.</text>
</comment>
<keyword evidence="3" id="KW-1185">Reference proteome</keyword>
<dbReference type="Gene3D" id="3.40.47.10">
    <property type="match status" value="1"/>
</dbReference>
<accession>A0A9W9FWH7</accession>
<sequence>MKKIDESAESEWVTQPIAIIELICKFAGDTTSLDRLWDMLADGRSAWSEIPLSRFNLRGAYGPNSETSVQ</sequence>
<organism evidence="2 3">
    <name type="scientific">Penicillium angulare</name>
    <dbReference type="NCBI Taxonomy" id="116970"/>
    <lineage>
        <taxon>Eukaryota</taxon>
        <taxon>Fungi</taxon>
        <taxon>Dikarya</taxon>
        <taxon>Ascomycota</taxon>
        <taxon>Pezizomycotina</taxon>
        <taxon>Eurotiomycetes</taxon>
        <taxon>Eurotiomycetidae</taxon>
        <taxon>Eurotiales</taxon>
        <taxon>Aspergillaceae</taxon>
        <taxon>Penicillium</taxon>
    </lineage>
</organism>
<reference evidence="2" key="1">
    <citation type="submission" date="2022-11" db="EMBL/GenBank/DDBJ databases">
        <authorList>
            <person name="Petersen C."/>
        </authorList>
    </citation>
    <scope>NUCLEOTIDE SEQUENCE</scope>
    <source>
        <strain evidence="2">IBT 30069</strain>
    </source>
</reference>
<dbReference type="SUPFAM" id="SSF53901">
    <property type="entry name" value="Thiolase-like"/>
    <property type="match status" value="1"/>
</dbReference>
<gene>
    <name evidence="2" type="ORF">N7456_004379</name>
</gene>
<dbReference type="Proteomes" id="UP001149165">
    <property type="component" value="Unassembled WGS sequence"/>
</dbReference>
<evidence type="ECO:0000259" key="1">
    <source>
        <dbReference type="Pfam" id="PF00109"/>
    </source>
</evidence>
<protein>
    <recommendedName>
        <fullName evidence="1">Beta-ketoacyl synthase-like N-terminal domain-containing protein</fullName>
    </recommendedName>
</protein>
<dbReference type="InterPro" id="IPR014030">
    <property type="entry name" value="Ketoacyl_synth_N"/>
</dbReference>